<dbReference type="Proteomes" id="UP000187203">
    <property type="component" value="Unassembled WGS sequence"/>
</dbReference>
<reference evidence="3" key="1">
    <citation type="submission" date="2013-09" db="EMBL/GenBank/DDBJ databases">
        <title>Corchorus olitorius genome sequencing.</title>
        <authorList>
            <person name="Alam M."/>
            <person name="Haque M.S."/>
            <person name="Islam M.S."/>
            <person name="Emdad E.M."/>
            <person name="Islam M.M."/>
            <person name="Ahmed B."/>
            <person name="Halim A."/>
            <person name="Hossen Q.M.M."/>
            <person name="Hossain M.Z."/>
            <person name="Ahmed R."/>
            <person name="Khan M.M."/>
            <person name="Islam R."/>
            <person name="Rashid M.M."/>
            <person name="Khan S.A."/>
            <person name="Rahman M.S."/>
            <person name="Alam M."/>
            <person name="Yahiya A.S."/>
            <person name="Khan M.S."/>
            <person name="Azam M.S."/>
            <person name="Haque T."/>
            <person name="Lashkar M.Z.H."/>
            <person name="Akhand A.I."/>
            <person name="Morshed G."/>
            <person name="Roy S."/>
            <person name="Uddin K.S."/>
            <person name="Rabeya T."/>
            <person name="Hossain A.S."/>
            <person name="Chowdhury A."/>
            <person name="Snigdha A.R."/>
            <person name="Mortoza M.S."/>
            <person name="Matin S.A."/>
            <person name="Hoque S.M.E."/>
            <person name="Islam M.K."/>
            <person name="Roy D.K."/>
            <person name="Haider R."/>
            <person name="Moosa M.M."/>
            <person name="Elias S.M."/>
            <person name="Hasan A.M."/>
            <person name="Jahan S."/>
            <person name="Shafiuddin M."/>
            <person name="Mahmood N."/>
            <person name="Shommy N.S."/>
        </authorList>
    </citation>
    <scope>NUCLEOTIDE SEQUENCE [LARGE SCALE GENOMIC DNA]</scope>
    <source>
        <strain evidence="3">cv. O-4</strain>
    </source>
</reference>
<accession>A0A1R3H3U6</accession>
<comment type="caution">
    <text evidence="2">The sequence shown here is derived from an EMBL/GenBank/DDBJ whole genome shotgun (WGS) entry which is preliminary data.</text>
</comment>
<feature type="compositionally biased region" description="Polar residues" evidence="1">
    <location>
        <begin position="57"/>
        <end position="72"/>
    </location>
</feature>
<protein>
    <submittedName>
        <fullName evidence="2">Uncharacterized protein</fullName>
    </submittedName>
</protein>
<sequence length="72" mass="7522">MASVVVMLNSISTSLPVPSQPAFSLQSNVVSDVSSSSLGTNSRVSVSDSNQSRSQSIPLSQNDVSITELNPR</sequence>
<proteinExistence type="predicted"/>
<name>A0A1R3H3U6_9ROSI</name>
<evidence type="ECO:0000256" key="1">
    <source>
        <dbReference type="SAM" id="MobiDB-lite"/>
    </source>
</evidence>
<evidence type="ECO:0000313" key="3">
    <source>
        <dbReference type="Proteomes" id="UP000187203"/>
    </source>
</evidence>
<feature type="region of interest" description="Disordered" evidence="1">
    <location>
        <begin position="33"/>
        <end position="72"/>
    </location>
</feature>
<gene>
    <name evidence="2" type="ORF">COLO4_31695</name>
</gene>
<evidence type="ECO:0000313" key="2">
    <source>
        <dbReference type="EMBL" id="OMO64950.1"/>
    </source>
</evidence>
<feature type="compositionally biased region" description="Low complexity" evidence="1">
    <location>
        <begin position="33"/>
        <end position="56"/>
    </location>
</feature>
<dbReference type="AlphaFoldDB" id="A0A1R3H3U6"/>
<organism evidence="2 3">
    <name type="scientific">Corchorus olitorius</name>
    <dbReference type="NCBI Taxonomy" id="93759"/>
    <lineage>
        <taxon>Eukaryota</taxon>
        <taxon>Viridiplantae</taxon>
        <taxon>Streptophyta</taxon>
        <taxon>Embryophyta</taxon>
        <taxon>Tracheophyta</taxon>
        <taxon>Spermatophyta</taxon>
        <taxon>Magnoliopsida</taxon>
        <taxon>eudicotyledons</taxon>
        <taxon>Gunneridae</taxon>
        <taxon>Pentapetalae</taxon>
        <taxon>rosids</taxon>
        <taxon>malvids</taxon>
        <taxon>Malvales</taxon>
        <taxon>Malvaceae</taxon>
        <taxon>Grewioideae</taxon>
        <taxon>Apeibeae</taxon>
        <taxon>Corchorus</taxon>
    </lineage>
</organism>
<dbReference type="EMBL" id="AWUE01020866">
    <property type="protein sequence ID" value="OMO64950.1"/>
    <property type="molecule type" value="Genomic_DNA"/>
</dbReference>
<keyword evidence="3" id="KW-1185">Reference proteome</keyword>